<accession>A0A518ES05</accession>
<protein>
    <recommendedName>
        <fullName evidence="2">ferredoxin--NADP(+) reductase</fullName>
        <ecNumber evidence="2">1.18.1.2</ecNumber>
    </recommendedName>
</protein>
<evidence type="ECO:0000256" key="2">
    <source>
        <dbReference type="ARBA" id="ARBA00013223"/>
    </source>
</evidence>
<evidence type="ECO:0000313" key="5">
    <source>
        <dbReference type="EMBL" id="QDV06880.1"/>
    </source>
</evidence>
<evidence type="ECO:0000256" key="3">
    <source>
        <dbReference type="ARBA" id="ARBA00022741"/>
    </source>
</evidence>
<reference evidence="5 6" key="1">
    <citation type="submission" date="2019-02" db="EMBL/GenBank/DDBJ databases">
        <title>Deep-cultivation of Planctomycetes and their phenomic and genomic characterization uncovers novel biology.</title>
        <authorList>
            <person name="Wiegand S."/>
            <person name="Jogler M."/>
            <person name="Boedeker C."/>
            <person name="Pinto D."/>
            <person name="Vollmers J."/>
            <person name="Rivas-Marin E."/>
            <person name="Kohn T."/>
            <person name="Peeters S.H."/>
            <person name="Heuer A."/>
            <person name="Rast P."/>
            <person name="Oberbeckmann S."/>
            <person name="Bunk B."/>
            <person name="Jeske O."/>
            <person name="Meyerdierks A."/>
            <person name="Storesund J.E."/>
            <person name="Kallscheuer N."/>
            <person name="Luecker S."/>
            <person name="Lage O.M."/>
            <person name="Pohl T."/>
            <person name="Merkel B.J."/>
            <person name="Hornburger P."/>
            <person name="Mueller R.-W."/>
            <person name="Bruemmer F."/>
            <person name="Labrenz M."/>
            <person name="Spormann A.M."/>
            <person name="Op den Camp H."/>
            <person name="Overmann J."/>
            <person name="Amann R."/>
            <person name="Jetten M.S.M."/>
            <person name="Mascher T."/>
            <person name="Medema M.H."/>
            <person name="Devos D.P."/>
            <person name="Kaster A.-K."/>
            <person name="Ovreas L."/>
            <person name="Rohde M."/>
            <person name="Galperin M.Y."/>
            <person name="Jogler C."/>
        </authorList>
    </citation>
    <scope>NUCLEOTIDE SEQUENCE [LARGE SCALE GENOMIC DNA]</scope>
    <source>
        <strain evidence="5 6">Poly30</strain>
    </source>
</reference>
<dbReference type="PANTHER" id="PTHR47878:SF2">
    <property type="entry name" value="OXIDOREDUCTASE FAD_NAD(P)-BINDING DOMAIN PROTEIN"/>
    <property type="match status" value="1"/>
</dbReference>
<feature type="domain" description="FAD-binding FR-type" evidence="4">
    <location>
        <begin position="3"/>
        <end position="112"/>
    </location>
</feature>
<dbReference type="InterPro" id="IPR039261">
    <property type="entry name" value="FNR_nucleotide-bd"/>
</dbReference>
<dbReference type="InterPro" id="IPR017938">
    <property type="entry name" value="Riboflavin_synthase-like_b-brl"/>
</dbReference>
<dbReference type="OrthoDB" id="9784483at2"/>
<dbReference type="PROSITE" id="PS51384">
    <property type="entry name" value="FAD_FR"/>
    <property type="match status" value="1"/>
</dbReference>
<dbReference type="SUPFAM" id="SSF63380">
    <property type="entry name" value="Riboflavin synthase domain-like"/>
    <property type="match status" value="1"/>
</dbReference>
<dbReference type="AlphaFoldDB" id="A0A518ES05"/>
<dbReference type="Pfam" id="PF00175">
    <property type="entry name" value="NAD_binding_1"/>
    <property type="match status" value="1"/>
</dbReference>
<sequence length="260" mass="29468">MKIFGPNATITARREWTDGLATFTVRPDGWTLPDFEPGQFANLSLPEGEYWDEESGHAIRRAYSIASTPGLGVLDFYIRRVDDGQLTPRIFQRSAGDRIYMDERIAGHFTLEGAQDAEDLVLVGTGTGVAPYRPMLLDAKHRARFGRTILFYSDRYLKDLGYLDELQRMADEDDSFLFFPTLTGDVAESEWSGLRGRVQKHLAPAAYEALTGKPLTKERCQVFLCGNPKMVATVQEDLEALGMARHRKREPGQIHMEKYW</sequence>
<dbReference type="InterPro" id="IPR051930">
    <property type="entry name" value="FNR_type-1"/>
</dbReference>
<dbReference type="CDD" id="cd06195">
    <property type="entry name" value="FNR1"/>
    <property type="match status" value="1"/>
</dbReference>
<dbReference type="PANTHER" id="PTHR47878">
    <property type="entry name" value="OXIDOREDUCTASE FAD/NAD(P)-BINDING DOMAIN PROTEIN"/>
    <property type="match status" value="1"/>
</dbReference>
<evidence type="ECO:0000259" key="4">
    <source>
        <dbReference type="PROSITE" id="PS51384"/>
    </source>
</evidence>
<evidence type="ECO:0000313" key="6">
    <source>
        <dbReference type="Proteomes" id="UP000320390"/>
    </source>
</evidence>
<dbReference type="Gene3D" id="2.40.30.10">
    <property type="entry name" value="Translation factors"/>
    <property type="match status" value="1"/>
</dbReference>
<name>A0A518ES05_9BACT</name>
<dbReference type="InterPro" id="IPR033892">
    <property type="entry name" value="FNR_bac"/>
</dbReference>
<dbReference type="InterPro" id="IPR001433">
    <property type="entry name" value="OxRdtase_FAD/NAD-bd"/>
</dbReference>
<dbReference type="RefSeq" id="WP_145197449.1">
    <property type="nucleotide sequence ID" value="NZ_CP036434.1"/>
</dbReference>
<dbReference type="GO" id="GO:0004324">
    <property type="term" value="F:ferredoxin-NADP+ reductase activity"/>
    <property type="evidence" value="ECO:0007669"/>
    <property type="project" value="UniProtKB-EC"/>
</dbReference>
<proteinExistence type="inferred from homology"/>
<keyword evidence="6" id="KW-1185">Reference proteome</keyword>
<comment type="similarity">
    <text evidence="1">Belongs to the ferredoxin--NADP reductase type 1 family.</text>
</comment>
<dbReference type="Gene3D" id="3.40.50.80">
    <property type="entry name" value="Nucleotide-binding domain of ferredoxin-NADP reductase (FNR) module"/>
    <property type="match status" value="1"/>
</dbReference>
<organism evidence="5 6">
    <name type="scientific">Saltatorellus ferox</name>
    <dbReference type="NCBI Taxonomy" id="2528018"/>
    <lineage>
        <taxon>Bacteria</taxon>
        <taxon>Pseudomonadati</taxon>
        <taxon>Planctomycetota</taxon>
        <taxon>Planctomycetia</taxon>
        <taxon>Planctomycetia incertae sedis</taxon>
        <taxon>Saltatorellus</taxon>
    </lineage>
</organism>
<evidence type="ECO:0000256" key="1">
    <source>
        <dbReference type="ARBA" id="ARBA00008312"/>
    </source>
</evidence>
<dbReference type="SUPFAM" id="SSF52343">
    <property type="entry name" value="Ferredoxin reductase-like, C-terminal NADP-linked domain"/>
    <property type="match status" value="1"/>
</dbReference>
<gene>
    <name evidence="5" type="primary">fpr</name>
    <name evidence="5" type="ORF">Poly30_23970</name>
</gene>
<dbReference type="EMBL" id="CP036434">
    <property type="protein sequence ID" value="QDV06880.1"/>
    <property type="molecule type" value="Genomic_DNA"/>
</dbReference>
<dbReference type="EC" id="1.18.1.2" evidence="2"/>
<dbReference type="Proteomes" id="UP000320390">
    <property type="component" value="Chromosome"/>
</dbReference>
<keyword evidence="3" id="KW-0547">Nucleotide-binding</keyword>
<dbReference type="GO" id="GO:0000166">
    <property type="term" value="F:nucleotide binding"/>
    <property type="evidence" value="ECO:0007669"/>
    <property type="project" value="UniProtKB-KW"/>
</dbReference>
<dbReference type="InterPro" id="IPR017927">
    <property type="entry name" value="FAD-bd_FR_type"/>
</dbReference>
<dbReference type="InterPro" id="IPR001709">
    <property type="entry name" value="Flavoprot_Pyr_Nucl_cyt_Rdtase"/>
</dbReference>
<dbReference type="PRINTS" id="PR00371">
    <property type="entry name" value="FPNCR"/>
</dbReference>
<keyword evidence="5" id="KW-0560">Oxidoreductase</keyword>